<feature type="domain" description="D-isomer specific 2-hydroxyacid dehydrogenase catalytic" evidence="2">
    <location>
        <begin position="9"/>
        <end position="109"/>
    </location>
</feature>
<dbReference type="Proteomes" id="UP000594263">
    <property type="component" value="Unplaced"/>
</dbReference>
<dbReference type="InterPro" id="IPR050223">
    <property type="entry name" value="D-isomer_2-hydroxyacid_DH"/>
</dbReference>
<dbReference type="PANTHER" id="PTHR10996">
    <property type="entry name" value="2-HYDROXYACID DEHYDROGENASE-RELATED"/>
    <property type="match status" value="1"/>
</dbReference>
<organism evidence="3 4">
    <name type="scientific">Kalanchoe fedtschenkoi</name>
    <name type="common">Lavender scallops</name>
    <name type="synonym">South American air plant</name>
    <dbReference type="NCBI Taxonomy" id="63787"/>
    <lineage>
        <taxon>Eukaryota</taxon>
        <taxon>Viridiplantae</taxon>
        <taxon>Streptophyta</taxon>
        <taxon>Embryophyta</taxon>
        <taxon>Tracheophyta</taxon>
        <taxon>Spermatophyta</taxon>
        <taxon>Magnoliopsida</taxon>
        <taxon>eudicotyledons</taxon>
        <taxon>Gunneridae</taxon>
        <taxon>Pentapetalae</taxon>
        <taxon>Saxifragales</taxon>
        <taxon>Crassulaceae</taxon>
        <taxon>Kalanchoe</taxon>
    </lineage>
</organism>
<dbReference type="GO" id="GO:0030267">
    <property type="term" value="F:glyoxylate reductase (NADPH) activity"/>
    <property type="evidence" value="ECO:0007669"/>
    <property type="project" value="TreeGrafter"/>
</dbReference>
<dbReference type="GO" id="GO:0016618">
    <property type="term" value="F:hydroxypyruvate reductase [NAD(P)H] activity"/>
    <property type="evidence" value="ECO:0007669"/>
    <property type="project" value="TreeGrafter"/>
</dbReference>
<dbReference type="AlphaFoldDB" id="A0A7N0VHN7"/>
<accession>A0A7N0VHN7</accession>
<evidence type="ECO:0000313" key="4">
    <source>
        <dbReference type="Proteomes" id="UP000594263"/>
    </source>
</evidence>
<dbReference type="PANTHER" id="PTHR10996:SF235">
    <property type="entry name" value="GLYOXYLATE_HYDROXYPYRUVATE REDUCTASE A HPR2-LIKE"/>
    <property type="match status" value="1"/>
</dbReference>
<sequence length="143" mass="16268">MEPPIGLLLLRPIPRYLQDQLNKRFTVHNYWIYQNQPELLNSISASIRAIVRDVKNPVDANLIDSLPKLEIVSNLGVGVDRIDLEKCKQMGIRVTNTPHVLSDEVADTTIALILAALRRIVSANRFVRDGQWVNRDFLLTTKV</sequence>
<name>A0A7N0VHN7_KALFE</name>
<dbReference type="OMA" id="WVNRDFL"/>
<evidence type="ECO:0000313" key="3">
    <source>
        <dbReference type="EnsemblPlants" id="Kaladp0863s0033.1.v1.1.CDS.1"/>
    </source>
</evidence>
<reference evidence="3" key="1">
    <citation type="submission" date="2021-01" db="UniProtKB">
        <authorList>
            <consortium name="EnsemblPlants"/>
        </authorList>
    </citation>
    <scope>IDENTIFICATION</scope>
</reference>
<dbReference type="InterPro" id="IPR006139">
    <property type="entry name" value="D-isomer_2_OHA_DH_cat_dom"/>
</dbReference>
<dbReference type="GO" id="GO:0051287">
    <property type="term" value="F:NAD binding"/>
    <property type="evidence" value="ECO:0007669"/>
    <property type="project" value="InterPro"/>
</dbReference>
<evidence type="ECO:0000259" key="2">
    <source>
        <dbReference type="Pfam" id="PF00389"/>
    </source>
</evidence>
<keyword evidence="1" id="KW-0560">Oxidoreductase</keyword>
<protein>
    <recommendedName>
        <fullName evidence="2">D-isomer specific 2-hydroxyacid dehydrogenase catalytic domain-containing protein</fullName>
    </recommendedName>
</protein>
<dbReference type="EnsemblPlants" id="Kaladp0863s0033.1.v1.1">
    <property type="protein sequence ID" value="Kaladp0863s0033.1.v1.1.CDS.1"/>
    <property type="gene ID" value="Kaladp0863s0033.v1.1"/>
</dbReference>
<dbReference type="Pfam" id="PF00389">
    <property type="entry name" value="2-Hacid_dh"/>
    <property type="match status" value="1"/>
</dbReference>
<evidence type="ECO:0000256" key="1">
    <source>
        <dbReference type="ARBA" id="ARBA00023002"/>
    </source>
</evidence>
<keyword evidence="4" id="KW-1185">Reference proteome</keyword>
<dbReference type="Gene3D" id="3.40.50.720">
    <property type="entry name" value="NAD(P)-binding Rossmann-like Domain"/>
    <property type="match status" value="2"/>
</dbReference>
<dbReference type="SUPFAM" id="SSF52283">
    <property type="entry name" value="Formate/glycerate dehydrogenase catalytic domain-like"/>
    <property type="match status" value="1"/>
</dbReference>
<dbReference type="Gramene" id="Kaladp0863s0033.1.v1.1">
    <property type="protein sequence ID" value="Kaladp0863s0033.1.v1.1.CDS.1"/>
    <property type="gene ID" value="Kaladp0863s0033.v1.1"/>
</dbReference>
<proteinExistence type="predicted"/>
<dbReference type="GO" id="GO:0005829">
    <property type="term" value="C:cytosol"/>
    <property type="evidence" value="ECO:0007669"/>
    <property type="project" value="TreeGrafter"/>
</dbReference>